<feature type="compositionally biased region" description="Basic and acidic residues" evidence="4">
    <location>
        <begin position="798"/>
        <end position="808"/>
    </location>
</feature>
<dbReference type="InterPro" id="IPR024836">
    <property type="entry name" value="JAKMIP"/>
</dbReference>
<dbReference type="GO" id="GO:0019900">
    <property type="term" value="F:kinase binding"/>
    <property type="evidence" value="ECO:0007669"/>
    <property type="project" value="InterPro"/>
</dbReference>
<evidence type="ECO:0000259" key="5">
    <source>
        <dbReference type="Pfam" id="PF16034"/>
    </source>
</evidence>
<feature type="coiled-coil region" evidence="3">
    <location>
        <begin position="495"/>
        <end position="618"/>
    </location>
</feature>
<feature type="compositionally biased region" description="Basic and acidic residues" evidence="4">
    <location>
        <begin position="848"/>
        <end position="857"/>
    </location>
</feature>
<evidence type="ECO:0000313" key="6">
    <source>
        <dbReference type="Ensembl" id="ENSLCNP00005017696.1"/>
    </source>
</evidence>
<evidence type="ECO:0000256" key="2">
    <source>
        <dbReference type="ARBA" id="ARBA00023054"/>
    </source>
</evidence>
<dbReference type="PANTHER" id="PTHR18935">
    <property type="entry name" value="GOLGIN SUBFAMILY A MEMBER 4-LIKE ISOFORM X1"/>
    <property type="match status" value="1"/>
</dbReference>
<evidence type="ECO:0000313" key="7">
    <source>
        <dbReference type="Proteomes" id="UP000472241"/>
    </source>
</evidence>
<dbReference type="AlphaFoldDB" id="A0A667I341"/>
<reference evidence="6" key="1">
    <citation type="submission" date="2025-08" db="UniProtKB">
        <authorList>
            <consortium name="Ensembl"/>
        </authorList>
    </citation>
    <scope>IDENTIFICATION</scope>
</reference>
<keyword evidence="2 3" id="KW-0175">Coiled coil</keyword>
<dbReference type="Proteomes" id="UP000472241">
    <property type="component" value="Unplaced"/>
</dbReference>
<organism evidence="6 7">
    <name type="scientific">Lynx canadensis</name>
    <name type="common">Canada lynx</name>
    <name type="synonym">Felis canadensis</name>
    <dbReference type="NCBI Taxonomy" id="61383"/>
    <lineage>
        <taxon>Eukaryota</taxon>
        <taxon>Metazoa</taxon>
        <taxon>Chordata</taxon>
        <taxon>Craniata</taxon>
        <taxon>Vertebrata</taxon>
        <taxon>Euteleostomi</taxon>
        <taxon>Mammalia</taxon>
        <taxon>Eutheria</taxon>
        <taxon>Laurasiatheria</taxon>
        <taxon>Carnivora</taxon>
        <taxon>Feliformia</taxon>
        <taxon>Felidae</taxon>
        <taxon>Felinae</taxon>
        <taxon>Lynx</taxon>
    </lineage>
</organism>
<evidence type="ECO:0000256" key="1">
    <source>
        <dbReference type="ARBA" id="ARBA00005239"/>
    </source>
</evidence>
<protein>
    <submittedName>
        <fullName evidence="6">Janus kinase and microtubule interacting protein 3</fullName>
    </submittedName>
</protein>
<feature type="region of interest" description="Disordered" evidence="4">
    <location>
        <begin position="252"/>
        <end position="290"/>
    </location>
</feature>
<accession>A0A667I341</accession>
<dbReference type="InterPro" id="IPR031994">
    <property type="entry name" value="JAKMIP_C"/>
</dbReference>
<feature type="domain" description="Janus kinase and microtubule-interacting protein C-terminal" evidence="5">
    <location>
        <begin position="429"/>
        <end position="626"/>
    </location>
</feature>
<reference evidence="6" key="2">
    <citation type="submission" date="2025-09" db="UniProtKB">
        <authorList>
            <consortium name="Ensembl"/>
        </authorList>
    </citation>
    <scope>IDENTIFICATION</scope>
</reference>
<feature type="compositionally biased region" description="Basic and acidic residues" evidence="4">
    <location>
        <begin position="254"/>
        <end position="267"/>
    </location>
</feature>
<dbReference type="GO" id="GO:0008017">
    <property type="term" value="F:microtubule binding"/>
    <property type="evidence" value="ECO:0007669"/>
    <property type="project" value="InterPro"/>
</dbReference>
<evidence type="ECO:0000256" key="3">
    <source>
        <dbReference type="SAM" id="Coils"/>
    </source>
</evidence>
<feature type="region of interest" description="Disordered" evidence="4">
    <location>
        <begin position="466"/>
        <end position="490"/>
    </location>
</feature>
<name>A0A667I341_LYNCA</name>
<dbReference type="PANTHER" id="PTHR18935:SF9">
    <property type="entry name" value="JANUS KINASE AND MICROTUBULE-INTERACTING PROTEIN 3"/>
    <property type="match status" value="1"/>
</dbReference>
<keyword evidence="7" id="KW-1185">Reference proteome</keyword>
<feature type="region of interest" description="Disordered" evidence="4">
    <location>
        <begin position="798"/>
        <end position="857"/>
    </location>
</feature>
<gene>
    <name evidence="6" type="primary">JAKMIP3</name>
</gene>
<dbReference type="Pfam" id="PF16034">
    <property type="entry name" value="JAKMIP_CC3"/>
    <property type="match status" value="1"/>
</dbReference>
<evidence type="ECO:0000256" key="4">
    <source>
        <dbReference type="SAM" id="MobiDB-lite"/>
    </source>
</evidence>
<feature type="compositionally biased region" description="Polar residues" evidence="4">
    <location>
        <begin position="466"/>
        <end position="483"/>
    </location>
</feature>
<dbReference type="Ensembl" id="ENSLCNT00005019850.1">
    <property type="protein sequence ID" value="ENSLCNP00005017696.1"/>
    <property type="gene ID" value="ENSLCNG00005011599.1"/>
</dbReference>
<comment type="similarity">
    <text evidence="1">Belongs to the JAKMIP family.</text>
</comment>
<feature type="coiled-coil region" evidence="3">
    <location>
        <begin position="292"/>
        <end position="417"/>
    </location>
</feature>
<feature type="region of interest" description="Disordered" evidence="4">
    <location>
        <begin position="43"/>
        <end position="62"/>
    </location>
</feature>
<sequence length="857" mass="99373">MSKKGTGGRGKGDKAEAFAALQAANEELRAKLTDIQIELQQEKSKVSRVEREKNQELRQVREHEQHKSAVLLTELKTKLHEEKTKELQAVREVLLRQHEAELLRVIKIKDNENQRLQALLHALRDGAPDKVKTVLLSEAKEEAKKGFEVEKIKMQQEISELKGAKRQVEEALTIVIQADKIKAAEIRSVYHLHQEEISRIKKECEREIRRLMEEIKFKDRAVFVLERELGVQAGHAQRLQLQKEALDEQLSQVKEADRHLGSPRRELPYAGGAGDASDHSGSPEQQLDEKDARRFQLKIAELSAIIRKLEDRNALLSEERNELLKRLREAESQYKPLLDKNKRLTRKNEDLSHTLRRIENKLKFVTQENIEMRQRAGIVRRPSSLNDLDQSQDEREVDFLKLQIVEQQNLIDELSKTLETAGYVKSVLERDKLLRFRKQRKKMAKLPKPVVVETFFGYDEEASLESDGSSVSYQTDRTDQTPCTPDDDLDEGVAKEETELRFRQLTMEYQALQRAYALLQEQVGGTLDAEREVKTREQLQAEVQRAQTRIEDLEQTLAEQGQDMKWIEEKQALYRRNQELVEKIKQMETEEGRLRHEVQDARDQNELLEFRILELEERERKSPAINLHHTPFAEGKSPLQAYCEAEGVTDILVAELMKQLDILGDNANLTNEEQVVVIQARTVLTLAEKELFSKQKGYLDEELDYRKQSLDQAHRHILELEAMLYDALQQEAGAKVAEILSQEEREKLKVAVEQWKRQVMSELRERDAQILRERMELLQLAQQRIKELEERIEGQKRQIKELEEKPPEEPDPFPPAGPESSRCPGRQTRRPVSSPKTREDLVSADPGPSRKREKGAL</sequence>
<proteinExistence type="inferred from homology"/>